<organism evidence="3 4">
    <name type="scientific">Natronomonas pharaonis (strain ATCC 35678 / DSM 2160 / CIP 103997 / JCM 8858 / NBRC 14720 / NCIMB 2260 / Gabara)</name>
    <name type="common">Halobacterium pharaonis</name>
    <dbReference type="NCBI Taxonomy" id="348780"/>
    <lineage>
        <taxon>Archaea</taxon>
        <taxon>Methanobacteriati</taxon>
        <taxon>Methanobacteriota</taxon>
        <taxon>Stenosarchaea group</taxon>
        <taxon>Halobacteria</taxon>
        <taxon>Halobacteriales</taxon>
        <taxon>Natronomonadaceae</taxon>
        <taxon>Natronomonas</taxon>
    </lineage>
</organism>
<dbReference type="EMBL" id="CR936257">
    <property type="protein sequence ID" value="CAI48685.1"/>
    <property type="molecule type" value="Genomic_DNA"/>
</dbReference>
<dbReference type="AlphaFoldDB" id="A0A1U7EUM8"/>
<feature type="region of interest" description="Disordered" evidence="1">
    <location>
        <begin position="89"/>
        <end position="116"/>
    </location>
</feature>
<dbReference type="Proteomes" id="UP000002698">
    <property type="component" value="Chromosome"/>
</dbReference>
<reference evidence="3 4" key="1">
    <citation type="journal article" date="2005" name="Genome Res.">
        <title>Living with two extremes: conclusions from the genome sequence of Natronomonas pharaonis.</title>
        <authorList>
            <person name="Falb M."/>
            <person name="Pfeiffer F."/>
            <person name="Palm P."/>
            <person name="Rodewald K."/>
            <person name="Hickmann V."/>
            <person name="Tittor J."/>
            <person name="Oesterhelt D."/>
        </authorList>
    </citation>
    <scope>NUCLEOTIDE SEQUENCE [LARGE SCALE GENOMIC DNA]</scope>
    <source>
        <strain evidence="4">ATCC 35678 / DSM 2160 / CIP 103997 / JCM 8858 / NBRC 14720 / NCIMB 2260 / Gabara</strain>
    </source>
</reference>
<feature type="transmembrane region" description="Helical" evidence="2">
    <location>
        <begin position="6"/>
        <end position="23"/>
    </location>
</feature>
<evidence type="ECO:0000256" key="2">
    <source>
        <dbReference type="SAM" id="Phobius"/>
    </source>
</evidence>
<dbReference type="InterPro" id="IPR012340">
    <property type="entry name" value="NA-bd_OB-fold"/>
</dbReference>
<feature type="region of interest" description="Disordered" evidence="1">
    <location>
        <begin position="168"/>
        <end position="215"/>
    </location>
</feature>
<evidence type="ECO:0000313" key="3">
    <source>
        <dbReference type="EMBL" id="CAI48685.1"/>
    </source>
</evidence>
<keyword evidence="2" id="KW-0472">Membrane</keyword>
<name>A0A1U7EUM8_NATPD</name>
<dbReference type="GO" id="GO:0005886">
    <property type="term" value="C:plasma membrane"/>
    <property type="evidence" value="ECO:0007669"/>
    <property type="project" value="TreeGrafter"/>
</dbReference>
<protein>
    <submittedName>
        <fullName evidence="3">NfeD domain protein</fullName>
    </submittedName>
</protein>
<dbReference type="HOGENOM" id="CLU_105301_0_0_2"/>
<keyword evidence="2" id="KW-0812">Transmembrane</keyword>
<dbReference type="EnsemblBacteria" id="CAI48685">
    <property type="protein sequence ID" value="CAI48685"/>
    <property type="gene ID" value="NP_1188A"/>
</dbReference>
<dbReference type="GeneID" id="3701079"/>
<feature type="transmembrane region" description="Helical" evidence="2">
    <location>
        <begin position="30"/>
        <end position="50"/>
    </location>
</feature>
<dbReference type="eggNOG" id="arCOG01912">
    <property type="taxonomic scope" value="Archaea"/>
</dbReference>
<dbReference type="PANTHER" id="PTHR33507:SF3">
    <property type="entry name" value="INNER MEMBRANE PROTEIN YBBJ"/>
    <property type="match status" value="1"/>
</dbReference>
<dbReference type="RefSeq" id="WP_011322321.1">
    <property type="nucleotide sequence ID" value="NC_007426.1"/>
</dbReference>
<feature type="compositionally biased region" description="Polar residues" evidence="1">
    <location>
        <begin position="89"/>
        <end position="107"/>
    </location>
</feature>
<dbReference type="PANTHER" id="PTHR33507">
    <property type="entry name" value="INNER MEMBRANE PROTEIN YBBJ"/>
    <property type="match status" value="1"/>
</dbReference>
<feature type="transmembrane region" description="Helical" evidence="2">
    <location>
        <begin position="56"/>
        <end position="77"/>
    </location>
</feature>
<gene>
    <name evidence="3" type="ordered locus">NP_1188A</name>
</gene>
<dbReference type="InterPro" id="IPR052165">
    <property type="entry name" value="Membrane_assoc_protease"/>
</dbReference>
<accession>A0A1U7EUM8</accession>
<dbReference type="Gene3D" id="2.40.50.140">
    <property type="entry name" value="Nucleic acid-binding proteins"/>
    <property type="match status" value="1"/>
</dbReference>
<evidence type="ECO:0000256" key="1">
    <source>
        <dbReference type="SAM" id="MobiDB-lite"/>
    </source>
</evidence>
<evidence type="ECO:0000313" key="4">
    <source>
        <dbReference type="Proteomes" id="UP000002698"/>
    </source>
</evidence>
<sequence>MAELLGYSVPFLLVLVGAVLMVMEGFAPGAHFIVVGVALLTAGLVGLLVGGVLPGAALPLVLAAVVLVAGGAALYGYRQFDFYGGKGSGQTSDSSSLQGQTGRVTQRVTEDDGEIKLDSGGFNPYYQARALDGEIGEGEKVMVIDPGGGNVVTVEAVSAFEDDIDRELAADRKRKTSNDEPTPGNESAAASEPESDGGSNEQDHSDDTESESEPA</sequence>
<proteinExistence type="predicted"/>
<dbReference type="STRING" id="348780.NP_1188A"/>
<keyword evidence="4" id="KW-1185">Reference proteome</keyword>
<dbReference type="OrthoDB" id="157604at2157"/>
<keyword evidence="2" id="KW-1133">Transmembrane helix</keyword>
<dbReference type="KEGG" id="nph:NP_1188A"/>